<evidence type="ECO:0000256" key="3">
    <source>
        <dbReference type="ARBA" id="ARBA00023163"/>
    </source>
</evidence>
<dbReference type="Pfam" id="PF00196">
    <property type="entry name" value="GerE"/>
    <property type="match status" value="1"/>
</dbReference>
<name>A0A7W3J420_9ACTN</name>
<keyword evidence="3" id="KW-0804">Transcription</keyword>
<dbReference type="InterPro" id="IPR036388">
    <property type="entry name" value="WH-like_DNA-bd_sf"/>
</dbReference>
<evidence type="ECO:0000256" key="2">
    <source>
        <dbReference type="ARBA" id="ARBA00023125"/>
    </source>
</evidence>
<comment type="caution">
    <text evidence="5">The sequence shown here is derived from an EMBL/GenBank/DDBJ whole genome shotgun (WGS) entry which is preliminary data.</text>
</comment>
<reference evidence="5 6" key="1">
    <citation type="submission" date="2020-07" db="EMBL/GenBank/DDBJ databases">
        <title>Sequencing the genomes of 1000 actinobacteria strains.</title>
        <authorList>
            <person name="Klenk H.-P."/>
        </authorList>
    </citation>
    <scope>NUCLEOTIDE SEQUENCE [LARGE SCALE GENOMIC DNA]</scope>
    <source>
        <strain evidence="5 6">DSM 21349</strain>
    </source>
</reference>
<dbReference type="PRINTS" id="PR00038">
    <property type="entry name" value="HTHLUXR"/>
</dbReference>
<dbReference type="CDD" id="cd06170">
    <property type="entry name" value="LuxR_C_like"/>
    <property type="match status" value="1"/>
</dbReference>
<dbReference type="GO" id="GO:0003677">
    <property type="term" value="F:DNA binding"/>
    <property type="evidence" value="ECO:0007669"/>
    <property type="project" value="UniProtKB-KW"/>
</dbReference>
<dbReference type="PROSITE" id="PS50043">
    <property type="entry name" value="HTH_LUXR_2"/>
    <property type="match status" value="1"/>
</dbReference>
<keyword evidence="2 5" id="KW-0238">DNA-binding</keyword>
<dbReference type="PANTHER" id="PTHR44688:SF16">
    <property type="entry name" value="DNA-BINDING TRANSCRIPTIONAL ACTIVATOR DEVR_DOSR"/>
    <property type="match status" value="1"/>
</dbReference>
<dbReference type="Proteomes" id="UP000580910">
    <property type="component" value="Unassembled WGS sequence"/>
</dbReference>
<dbReference type="RefSeq" id="WP_182541932.1">
    <property type="nucleotide sequence ID" value="NZ_JACGXA010000003.1"/>
</dbReference>
<sequence length="94" mass="10201">MIAPTVQRLVRDTTVALPDHLTARERHALALVAAGLSNPEIADRMGVATCTVRKHLEHAYRKLGVGNRLAAATALTAWPDAHLEDHSADVERFA</sequence>
<dbReference type="SMART" id="SM00421">
    <property type="entry name" value="HTH_LUXR"/>
    <property type="match status" value="1"/>
</dbReference>
<evidence type="ECO:0000259" key="4">
    <source>
        <dbReference type="PROSITE" id="PS50043"/>
    </source>
</evidence>
<protein>
    <submittedName>
        <fullName evidence="5">DNA-binding CsgD family transcriptional regulator</fullName>
    </submittedName>
</protein>
<evidence type="ECO:0000313" key="6">
    <source>
        <dbReference type="Proteomes" id="UP000580910"/>
    </source>
</evidence>
<dbReference type="PANTHER" id="PTHR44688">
    <property type="entry name" value="DNA-BINDING TRANSCRIPTIONAL ACTIVATOR DEVR_DOSR"/>
    <property type="match status" value="1"/>
</dbReference>
<accession>A0A7W3J420</accession>
<feature type="domain" description="HTH luxR-type" evidence="4">
    <location>
        <begin position="14"/>
        <end position="83"/>
    </location>
</feature>
<dbReference type="PROSITE" id="PS00622">
    <property type="entry name" value="HTH_LUXR_1"/>
    <property type="match status" value="1"/>
</dbReference>
<dbReference type="EMBL" id="JACGXA010000003">
    <property type="protein sequence ID" value="MBA8805923.1"/>
    <property type="molecule type" value="Genomic_DNA"/>
</dbReference>
<evidence type="ECO:0000313" key="5">
    <source>
        <dbReference type="EMBL" id="MBA8805923.1"/>
    </source>
</evidence>
<gene>
    <name evidence="5" type="ORF">FB382_004268</name>
</gene>
<evidence type="ECO:0000256" key="1">
    <source>
        <dbReference type="ARBA" id="ARBA00023015"/>
    </source>
</evidence>
<keyword evidence="6" id="KW-1185">Reference proteome</keyword>
<proteinExistence type="predicted"/>
<dbReference type="InterPro" id="IPR000792">
    <property type="entry name" value="Tscrpt_reg_LuxR_C"/>
</dbReference>
<dbReference type="GO" id="GO:0006355">
    <property type="term" value="P:regulation of DNA-templated transcription"/>
    <property type="evidence" value="ECO:0007669"/>
    <property type="project" value="InterPro"/>
</dbReference>
<dbReference type="Gene3D" id="1.10.10.10">
    <property type="entry name" value="Winged helix-like DNA-binding domain superfamily/Winged helix DNA-binding domain"/>
    <property type="match status" value="1"/>
</dbReference>
<organism evidence="5 6">
    <name type="scientific">Nocardioides ginsengisegetis</name>
    <dbReference type="NCBI Taxonomy" id="661491"/>
    <lineage>
        <taxon>Bacteria</taxon>
        <taxon>Bacillati</taxon>
        <taxon>Actinomycetota</taxon>
        <taxon>Actinomycetes</taxon>
        <taxon>Propionibacteriales</taxon>
        <taxon>Nocardioidaceae</taxon>
        <taxon>Nocardioides</taxon>
    </lineage>
</organism>
<keyword evidence="1" id="KW-0805">Transcription regulation</keyword>
<dbReference type="InterPro" id="IPR016032">
    <property type="entry name" value="Sig_transdc_resp-reg_C-effctor"/>
</dbReference>
<dbReference type="AlphaFoldDB" id="A0A7W3J420"/>
<dbReference type="SUPFAM" id="SSF46894">
    <property type="entry name" value="C-terminal effector domain of the bipartite response regulators"/>
    <property type="match status" value="1"/>
</dbReference>